<evidence type="ECO:0008006" key="3">
    <source>
        <dbReference type="Google" id="ProtNLM"/>
    </source>
</evidence>
<accession>A0A382K5B6</accession>
<proteinExistence type="predicted"/>
<organism evidence="2">
    <name type="scientific">marine metagenome</name>
    <dbReference type="NCBI Taxonomy" id="408172"/>
    <lineage>
        <taxon>unclassified sequences</taxon>
        <taxon>metagenomes</taxon>
        <taxon>ecological metagenomes</taxon>
    </lineage>
</organism>
<feature type="non-terminal residue" evidence="2">
    <location>
        <position position="1"/>
    </location>
</feature>
<feature type="non-terminal residue" evidence="2">
    <location>
        <position position="425"/>
    </location>
</feature>
<name>A0A382K5B6_9ZZZZ</name>
<dbReference type="EMBL" id="UINC01078727">
    <property type="protein sequence ID" value="SVC20084.1"/>
    <property type="molecule type" value="Genomic_DNA"/>
</dbReference>
<sequence>HPNKRIQRFARRWFTHKVRGHTVTERFLNYFYRLGTAVAQRRMAKISISEERRLAIAGDDTLKPTEKSPLPLKTQRRNIPNGYNFLNPMSLEVAGGELSQFVGKREYALKITGSLRMKIQTPKNEMDRKLIAILPAELKAAAMRGDEFLPLDNSRLSVHGYKQDDWEPWASPMLEAILDDLILLEKMKLADLAALDGAISQIRIWKLGDLDKGLLPTDAAISKLADILLSNPGGGSFDLIWGPELNFQDASTNVHQFLGGSKYEPVYDAIHGGLGVPSSLTGSDHDGGATNNFIALQTLVQRLEYGREAVTCFWEQELELLRQAMGWQKAPMIAFDNMILKDEAAIKALLIQAWDRNIISDELLIEKLGESPELEDLRKQREQKERDKGKRMPQAGPYFSTEKIHELAKTALSRGYITPKQAGLD</sequence>
<evidence type="ECO:0000313" key="2">
    <source>
        <dbReference type="EMBL" id="SVC20084.1"/>
    </source>
</evidence>
<evidence type="ECO:0000256" key="1">
    <source>
        <dbReference type="SAM" id="MobiDB-lite"/>
    </source>
</evidence>
<gene>
    <name evidence="2" type="ORF">METZ01_LOCUS272938</name>
</gene>
<dbReference type="AlphaFoldDB" id="A0A382K5B6"/>
<feature type="compositionally biased region" description="Basic and acidic residues" evidence="1">
    <location>
        <begin position="375"/>
        <end position="390"/>
    </location>
</feature>
<feature type="region of interest" description="Disordered" evidence="1">
    <location>
        <begin position="375"/>
        <end position="400"/>
    </location>
</feature>
<protein>
    <recommendedName>
        <fullName evidence="3">Phage portal protein</fullName>
    </recommendedName>
</protein>
<reference evidence="2" key="1">
    <citation type="submission" date="2018-05" db="EMBL/GenBank/DDBJ databases">
        <authorList>
            <person name="Lanie J.A."/>
            <person name="Ng W.-L."/>
            <person name="Kazmierczak K.M."/>
            <person name="Andrzejewski T.M."/>
            <person name="Davidsen T.M."/>
            <person name="Wayne K.J."/>
            <person name="Tettelin H."/>
            <person name="Glass J.I."/>
            <person name="Rusch D."/>
            <person name="Podicherti R."/>
            <person name="Tsui H.-C.T."/>
            <person name="Winkler M.E."/>
        </authorList>
    </citation>
    <scope>NUCLEOTIDE SEQUENCE</scope>
</reference>